<organism evidence="4">
    <name type="scientific">Fusarium oxysporum (strain Fo5176)</name>
    <name type="common">Fusarium vascular wilt</name>
    <dbReference type="NCBI Taxonomy" id="660025"/>
    <lineage>
        <taxon>Eukaryota</taxon>
        <taxon>Fungi</taxon>
        <taxon>Dikarya</taxon>
        <taxon>Ascomycota</taxon>
        <taxon>Pezizomycotina</taxon>
        <taxon>Sordariomycetes</taxon>
        <taxon>Hypocreomycetidae</taxon>
        <taxon>Hypocreales</taxon>
        <taxon>Nectriaceae</taxon>
        <taxon>Fusarium</taxon>
        <taxon>Fusarium oxysporum species complex</taxon>
    </lineage>
</organism>
<feature type="region of interest" description="Disordered" evidence="1">
    <location>
        <begin position="327"/>
        <end position="346"/>
    </location>
</feature>
<feature type="region of interest" description="Disordered" evidence="1">
    <location>
        <begin position="213"/>
        <end position="236"/>
    </location>
</feature>
<keyword evidence="2" id="KW-0472">Membrane</keyword>
<feature type="transmembrane region" description="Helical" evidence="2">
    <location>
        <begin position="239"/>
        <end position="264"/>
    </location>
</feature>
<evidence type="ECO:0000256" key="3">
    <source>
        <dbReference type="SAM" id="SignalP"/>
    </source>
</evidence>
<protein>
    <recommendedName>
        <fullName evidence="5">Mid2 domain-containing protein</fullName>
    </recommendedName>
</protein>
<evidence type="ECO:0000313" key="4">
    <source>
        <dbReference type="EMBL" id="EGU86784.1"/>
    </source>
</evidence>
<dbReference type="OrthoDB" id="5347452at2759"/>
<reference evidence="4" key="1">
    <citation type="journal article" date="2012" name="Mol. Plant Microbe Interact.">
        <title>A highly conserved effector in Fusarium oxysporum is required for full virulence on Arabidopsis.</title>
        <authorList>
            <person name="Thatcher L.F."/>
            <person name="Gardiner D.M."/>
            <person name="Kazan K."/>
            <person name="Manners J."/>
        </authorList>
    </citation>
    <scope>NUCLEOTIDE SEQUENCE [LARGE SCALE GENOMIC DNA]</scope>
    <source>
        <strain evidence="4">Fo5176</strain>
    </source>
</reference>
<accession>F9F8H3</accession>
<feature type="compositionally biased region" description="Low complexity" evidence="1">
    <location>
        <begin position="333"/>
        <end position="346"/>
    </location>
</feature>
<feature type="signal peptide" evidence="3">
    <location>
        <begin position="1"/>
        <end position="21"/>
    </location>
</feature>
<gene>
    <name evidence="4" type="ORF">FOXB_02698</name>
</gene>
<evidence type="ECO:0000256" key="1">
    <source>
        <dbReference type="SAM" id="MobiDB-lite"/>
    </source>
</evidence>
<name>F9F8H3_FUSOF</name>
<dbReference type="STRING" id="660025.F9F8H3"/>
<dbReference type="EMBL" id="AFQF01000859">
    <property type="protein sequence ID" value="EGU86784.1"/>
    <property type="molecule type" value="Genomic_DNA"/>
</dbReference>
<keyword evidence="2" id="KW-1133">Transmembrane helix</keyword>
<evidence type="ECO:0008006" key="5">
    <source>
        <dbReference type="Google" id="ProtNLM"/>
    </source>
</evidence>
<dbReference type="AlphaFoldDB" id="F9F8H3"/>
<keyword evidence="2" id="KW-0812">Transmembrane</keyword>
<keyword evidence="3" id="KW-0732">Signal</keyword>
<comment type="caution">
    <text evidence="4">The sequence shown here is derived from an EMBL/GenBank/DDBJ whole genome shotgun (WGS) entry which is preliminary data.</text>
</comment>
<proteinExistence type="predicted"/>
<feature type="chain" id="PRO_5003383135" description="Mid2 domain-containing protein" evidence="3">
    <location>
        <begin position="22"/>
        <end position="396"/>
    </location>
</feature>
<feature type="compositionally biased region" description="Low complexity" evidence="1">
    <location>
        <begin position="213"/>
        <end position="227"/>
    </location>
</feature>
<evidence type="ECO:0000256" key="2">
    <source>
        <dbReference type="SAM" id="Phobius"/>
    </source>
</evidence>
<sequence>MSRLQSSAIVLLLWTIQGSQGRVISEPTQRLYAPSHDRLPAQTNMMEIPLPLHVVKRQITSSSDDALTVTIAPDETCGWLSGRAGVPITCENRQPCMWMKSIALICGPLNDYKKWEYHLMCYERAEALNTDICNDLCVSGHTLRCTEESAAYCRTYAYPDGVQDYRCVSTPETRASSVFFTYKDQKDAGLVTATYNNADSQVVSTEFVSSTTSASSSNAAPSSSSTTPPSPPPSSRNNIGAIIGAAIGGFVALSVVSLAIFWFVRRSKQDGAQQVTPMEQTQLNGTPLYMNARKPDSGPGPGSSVQSEWRSSMITVPIFAGDSASPQGWMNESGSPGAQSSASQGVSQLIPQPVPYEMSGDSLQAEGHSIMRDPTRSQVYEMPIDIINKLQFTYKT</sequence>